<evidence type="ECO:0000313" key="4">
    <source>
        <dbReference type="Proteomes" id="UP000443153"/>
    </source>
</evidence>
<dbReference type="EMBL" id="WKJH01000030">
    <property type="protein sequence ID" value="MRX66197.1"/>
    <property type="molecule type" value="Genomic_DNA"/>
</dbReference>
<dbReference type="RefSeq" id="WP_154369769.1">
    <property type="nucleotide sequence ID" value="NZ_CANMYZ010000006.1"/>
</dbReference>
<gene>
    <name evidence="3" type="ORF">GJ691_18740</name>
</gene>
<dbReference type="OrthoDB" id="9788959at2"/>
<organism evidence="3 4">
    <name type="scientific">Maribacter luteus</name>
    <dbReference type="NCBI Taxonomy" id="2594478"/>
    <lineage>
        <taxon>Bacteria</taxon>
        <taxon>Pseudomonadati</taxon>
        <taxon>Bacteroidota</taxon>
        <taxon>Flavobacteriia</taxon>
        <taxon>Flavobacteriales</taxon>
        <taxon>Flavobacteriaceae</taxon>
        <taxon>Maribacter</taxon>
    </lineage>
</organism>
<sequence length="281" mass="33087">MRKILVPMDFSDNAFNALKYACHVFKYEKSEIFIMHAYADEVYQQDKLTKRSLLEQVKEETFRKSEENLDKVFKQIKHEYPNPHHKYKLVSAFGSLIDEVNDLVNRENMDIVVMATRGETNDRRLTFGSNTLQVLKYISCPVLAIPEGYAYHPPKEVLFPTNYLVPYKRRELKLLCEISGSFRSTIHMLYIDPIKKLSFRQEDNQQFLRESLPKAKLVFETTQEKDKSIAITKYILHNNIDMLVLVNSRHSFIEDMLVQSTLDKIGLHIKIPFLVMQNLYR</sequence>
<dbReference type="Proteomes" id="UP000443153">
    <property type="component" value="Unassembled WGS sequence"/>
</dbReference>
<reference evidence="3 4" key="1">
    <citation type="submission" date="2019-11" db="EMBL/GenBank/DDBJ databases">
        <title>Maribacter lutea sp. nov., a marine bacterium isolated from intertidal sand.</title>
        <authorList>
            <person name="Liu A."/>
        </authorList>
    </citation>
    <scope>NUCLEOTIDE SEQUENCE [LARGE SCALE GENOMIC DNA]</scope>
    <source>
        <strain evidence="3 4">RZ05</strain>
    </source>
</reference>
<dbReference type="PANTHER" id="PTHR46268:SF6">
    <property type="entry name" value="UNIVERSAL STRESS PROTEIN UP12"/>
    <property type="match status" value="1"/>
</dbReference>
<dbReference type="Pfam" id="PF00582">
    <property type="entry name" value="Usp"/>
    <property type="match status" value="1"/>
</dbReference>
<evidence type="ECO:0000313" key="3">
    <source>
        <dbReference type="EMBL" id="MRX66197.1"/>
    </source>
</evidence>
<protein>
    <submittedName>
        <fullName evidence="3">Universal stress protein</fullName>
    </submittedName>
</protein>
<keyword evidence="4" id="KW-1185">Reference proteome</keyword>
<evidence type="ECO:0000259" key="2">
    <source>
        <dbReference type="Pfam" id="PF00582"/>
    </source>
</evidence>
<comment type="similarity">
    <text evidence="1">Belongs to the universal stress protein A family.</text>
</comment>
<dbReference type="PRINTS" id="PR01438">
    <property type="entry name" value="UNVRSLSTRESS"/>
</dbReference>
<dbReference type="SUPFAM" id="SSF52402">
    <property type="entry name" value="Adenine nucleotide alpha hydrolases-like"/>
    <property type="match status" value="2"/>
</dbReference>
<dbReference type="InterPro" id="IPR006015">
    <property type="entry name" value="Universal_stress_UspA"/>
</dbReference>
<evidence type="ECO:0000256" key="1">
    <source>
        <dbReference type="ARBA" id="ARBA00008791"/>
    </source>
</evidence>
<feature type="domain" description="UspA" evidence="2">
    <location>
        <begin position="1"/>
        <end position="146"/>
    </location>
</feature>
<proteinExistence type="inferred from homology"/>
<dbReference type="AlphaFoldDB" id="A0A6I2MTK4"/>
<dbReference type="Gene3D" id="3.40.50.620">
    <property type="entry name" value="HUPs"/>
    <property type="match status" value="2"/>
</dbReference>
<dbReference type="CDD" id="cd00293">
    <property type="entry name" value="USP-like"/>
    <property type="match status" value="1"/>
</dbReference>
<dbReference type="PANTHER" id="PTHR46268">
    <property type="entry name" value="STRESS RESPONSE PROTEIN NHAX"/>
    <property type="match status" value="1"/>
</dbReference>
<dbReference type="InterPro" id="IPR014729">
    <property type="entry name" value="Rossmann-like_a/b/a_fold"/>
</dbReference>
<comment type="caution">
    <text evidence="3">The sequence shown here is derived from an EMBL/GenBank/DDBJ whole genome shotgun (WGS) entry which is preliminary data.</text>
</comment>
<dbReference type="InterPro" id="IPR006016">
    <property type="entry name" value="UspA"/>
</dbReference>
<name>A0A6I2MTK4_9FLAO</name>
<accession>A0A6I2MTK4</accession>